<evidence type="ECO:0000259" key="8">
    <source>
        <dbReference type="Pfam" id="PF00924"/>
    </source>
</evidence>
<feature type="domain" description="Mechanosensitive ion channel MscS" evidence="8">
    <location>
        <begin position="112"/>
        <end position="176"/>
    </location>
</feature>
<feature type="transmembrane region" description="Helical" evidence="7">
    <location>
        <begin position="90"/>
        <end position="109"/>
    </location>
</feature>
<comment type="caution">
    <text evidence="9">The sequence shown here is derived from an EMBL/GenBank/DDBJ whole genome shotgun (WGS) entry which is preliminary data.</text>
</comment>
<dbReference type="Pfam" id="PF05552">
    <property type="entry name" value="MS_channel_1st_1"/>
    <property type="match status" value="1"/>
</dbReference>
<organism evidence="9 10">
    <name type="scientific">Thalassotalea euphylliae</name>
    <dbReference type="NCBI Taxonomy" id="1655234"/>
    <lineage>
        <taxon>Bacteria</taxon>
        <taxon>Pseudomonadati</taxon>
        <taxon>Pseudomonadota</taxon>
        <taxon>Gammaproteobacteria</taxon>
        <taxon>Alteromonadales</taxon>
        <taxon>Colwelliaceae</taxon>
        <taxon>Thalassotalea</taxon>
    </lineage>
</organism>
<proteinExistence type="inferred from homology"/>
<keyword evidence="7" id="KW-0813">Transport</keyword>
<dbReference type="AlphaFoldDB" id="A0A3E0TS67"/>
<comment type="subunit">
    <text evidence="7">Homoheptamer.</text>
</comment>
<comment type="caution">
    <text evidence="7">Lacks conserved residue(s) required for the propagation of feature annotation.</text>
</comment>
<keyword evidence="5 7" id="KW-1133">Transmembrane helix</keyword>
<dbReference type="SUPFAM" id="SSF50182">
    <property type="entry name" value="Sm-like ribonucleoproteins"/>
    <property type="match status" value="1"/>
</dbReference>
<feature type="transmembrane region" description="Helical" evidence="7">
    <location>
        <begin position="22"/>
        <end position="43"/>
    </location>
</feature>
<dbReference type="InterPro" id="IPR006685">
    <property type="entry name" value="MscS_channel_2nd"/>
</dbReference>
<dbReference type="InterPro" id="IPR011014">
    <property type="entry name" value="MscS_channel_TM-2"/>
</dbReference>
<accession>A0A3E0TS67</accession>
<dbReference type="SUPFAM" id="SSF82689">
    <property type="entry name" value="Mechanosensitive channel protein MscS (YggB), C-terminal domain"/>
    <property type="match status" value="1"/>
</dbReference>
<keyword evidence="3" id="KW-1003">Cell membrane</keyword>
<evidence type="ECO:0000256" key="2">
    <source>
        <dbReference type="ARBA" id="ARBA00008017"/>
    </source>
</evidence>
<evidence type="ECO:0000313" key="9">
    <source>
        <dbReference type="EMBL" id="REL27399.1"/>
    </source>
</evidence>
<dbReference type="InterPro" id="IPR045275">
    <property type="entry name" value="MscS_archaea/bacteria_type"/>
</dbReference>
<keyword evidence="7" id="KW-0406">Ion transport</keyword>
<dbReference type="GO" id="GO:0008381">
    <property type="term" value="F:mechanosensitive monoatomic ion channel activity"/>
    <property type="evidence" value="ECO:0007669"/>
    <property type="project" value="InterPro"/>
</dbReference>
<evidence type="ECO:0000313" key="10">
    <source>
        <dbReference type="Proteomes" id="UP000256478"/>
    </source>
</evidence>
<dbReference type="GO" id="GO:0005886">
    <property type="term" value="C:plasma membrane"/>
    <property type="evidence" value="ECO:0007669"/>
    <property type="project" value="UniProtKB-SubCell"/>
</dbReference>
<sequence length="280" mass="30979">MEEAADQLQQVKKLYDLIAEYIVTYSFQILGAVVILIIGWWLAAKVSKLVHKLCEKRNLDATLSGFFSSLAKTTVILLFVIVAVSQLGFTIAPLIAAIGALTFGISLAIQGPISNYGAGLAIILTRPYKLGDTIVLKQRCGIVDDIKLAMTVLRNEDGERIFIPNKEVVGEIFHNSQANKLMEAEITIGYDADPEQAIALIQSTLQNKVSEEVKIQVGIDRFSPLGFHLVYRCWVPTAEYFAQRFQLNLSVYQALKQAEFTMPTPTQNVQVLGNDAFARP</sequence>
<dbReference type="PROSITE" id="PS01246">
    <property type="entry name" value="UPF0003"/>
    <property type="match status" value="1"/>
</dbReference>
<gene>
    <name evidence="9" type="ORF">DXX93_13035</name>
</gene>
<dbReference type="RefSeq" id="WP_116008479.1">
    <property type="nucleotide sequence ID" value="NZ_QUOU01000001.1"/>
</dbReference>
<feature type="transmembrane region" description="Helical" evidence="7">
    <location>
        <begin position="63"/>
        <end position="84"/>
    </location>
</feature>
<dbReference type="SUPFAM" id="SSF82861">
    <property type="entry name" value="Mechanosensitive channel protein MscS (YggB), transmembrane region"/>
    <property type="match status" value="1"/>
</dbReference>
<evidence type="ECO:0000256" key="1">
    <source>
        <dbReference type="ARBA" id="ARBA00004651"/>
    </source>
</evidence>
<keyword evidence="6 7" id="KW-0472">Membrane</keyword>
<dbReference type="InterPro" id="IPR006686">
    <property type="entry name" value="MscS_channel_CS"/>
</dbReference>
<dbReference type="InterPro" id="IPR008910">
    <property type="entry name" value="MSC_TM_helix"/>
</dbReference>
<evidence type="ECO:0000256" key="5">
    <source>
        <dbReference type="ARBA" id="ARBA00022989"/>
    </source>
</evidence>
<dbReference type="Proteomes" id="UP000256478">
    <property type="component" value="Unassembled WGS sequence"/>
</dbReference>
<dbReference type="Gene3D" id="3.30.70.100">
    <property type="match status" value="1"/>
</dbReference>
<dbReference type="PANTHER" id="PTHR30221:SF1">
    <property type="entry name" value="SMALL-CONDUCTANCE MECHANOSENSITIVE CHANNEL"/>
    <property type="match status" value="1"/>
</dbReference>
<evidence type="ECO:0000256" key="7">
    <source>
        <dbReference type="RuleBase" id="RU369025"/>
    </source>
</evidence>
<reference evidence="9 10" key="1">
    <citation type="submission" date="2018-08" db="EMBL/GenBank/DDBJ databases">
        <title>Thalassotalea euphylliae genome.</title>
        <authorList>
            <person name="Summers S."/>
            <person name="Rice S.A."/>
            <person name="Freckelton M.L."/>
            <person name="Nedved B.T."/>
            <person name="Hadfield M.G."/>
        </authorList>
    </citation>
    <scope>NUCLEOTIDE SEQUENCE [LARGE SCALE GENOMIC DNA]</scope>
    <source>
        <strain evidence="9 10">H1</strain>
    </source>
</reference>
<evidence type="ECO:0000256" key="4">
    <source>
        <dbReference type="ARBA" id="ARBA00022692"/>
    </source>
</evidence>
<dbReference type="InterPro" id="IPR010920">
    <property type="entry name" value="LSM_dom_sf"/>
</dbReference>
<protein>
    <recommendedName>
        <fullName evidence="7">Small-conductance mechanosensitive channel</fullName>
    </recommendedName>
</protein>
<dbReference type="EMBL" id="QUOU01000001">
    <property type="protein sequence ID" value="REL27399.1"/>
    <property type="molecule type" value="Genomic_DNA"/>
</dbReference>
<dbReference type="OrthoDB" id="9809206at2"/>
<evidence type="ECO:0000256" key="3">
    <source>
        <dbReference type="ARBA" id="ARBA00022475"/>
    </source>
</evidence>
<evidence type="ECO:0000256" key="6">
    <source>
        <dbReference type="ARBA" id="ARBA00023136"/>
    </source>
</evidence>
<comment type="subcellular location">
    <subcellularLocation>
        <location evidence="7">Cell inner membrane</location>
        <topology evidence="7">Multi-pass membrane protein</topology>
    </subcellularLocation>
    <subcellularLocation>
        <location evidence="1">Cell membrane</location>
        <topology evidence="1">Multi-pass membrane protein</topology>
    </subcellularLocation>
</comment>
<comment type="function">
    <text evidence="7">Mechanosensitive channel that participates in the regulation of osmotic pressure changes within the cell, opening in response to stretch forces in the membrane lipid bilayer, without the need for other proteins. Contributes to normal resistance to hypoosmotic shock. Forms an ion channel of 1.0 nanosiemens conductance with a slight preference for anions.</text>
</comment>
<keyword evidence="7" id="KW-0407">Ion channel</keyword>
<dbReference type="Gene3D" id="1.10.287.1260">
    <property type="match status" value="1"/>
</dbReference>
<keyword evidence="7" id="KW-0997">Cell inner membrane</keyword>
<dbReference type="Pfam" id="PF00924">
    <property type="entry name" value="MS_channel_2nd"/>
    <property type="match status" value="1"/>
</dbReference>
<dbReference type="Gene3D" id="2.30.30.60">
    <property type="match status" value="1"/>
</dbReference>
<dbReference type="InterPro" id="IPR011066">
    <property type="entry name" value="MscS_channel_C_sf"/>
</dbReference>
<comment type="similarity">
    <text evidence="2 7">Belongs to the MscS (TC 1.A.23) family.</text>
</comment>
<dbReference type="PANTHER" id="PTHR30221">
    <property type="entry name" value="SMALL-CONDUCTANCE MECHANOSENSITIVE CHANNEL"/>
    <property type="match status" value="1"/>
</dbReference>
<dbReference type="InterPro" id="IPR023408">
    <property type="entry name" value="MscS_beta-dom_sf"/>
</dbReference>
<name>A0A3E0TS67_9GAMM</name>
<keyword evidence="4 7" id="KW-0812">Transmembrane</keyword>